<feature type="domain" description="7,8-dihydro-6-hydroxymethylpterin-pyrophosphokinase" evidence="13">
    <location>
        <begin position="86"/>
        <end position="97"/>
    </location>
</feature>
<dbReference type="PANTHER" id="PTHR43071">
    <property type="entry name" value="2-AMINO-4-HYDROXY-6-HYDROXYMETHYLDIHYDROPTERIDINE PYROPHOSPHOKINASE"/>
    <property type="match status" value="1"/>
</dbReference>
<comment type="caution">
    <text evidence="14">The sequence shown here is derived from an EMBL/GenBank/DDBJ whole genome shotgun (WGS) entry which is preliminary data.</text>
</comment>
<protein>
    <recommendedName>
        <fullName evidence="4">2-amino-4-hydroxy-6-hydroxymethyldihydropteridine pyrophosphokinase</fullName>
        <ecNumber evidence="3">2.7.6.3</ecNumber>
    </recommendedName>
    <alternativeName>
        <fullName evidence="11">6-hydroxymethyl-7,8-dihydropterin pyrophosphokinase</fullName>
    </alternativeName>
    <alternativeName>
        <fullName evidence="12">7,8-dihydro-6-hydroxymethylpterin-pyrophosphokinase</fullName>
    </alternativeName>
</protein>
<reference evidence="14" key="1">
    <citation type="journal article" date="2021" name="PeerJ">
        <title>Extensive microbial diversity within the chicken gut microbiome revealed by metagenomics and culture.</title>
        <authorList>
            <person name="Gilroy R."/>
            <person name="Ravi A."/>
            <person name="Getino M."/>
            <person name="Pursley I."/>
            <person name="Horton D.L."/>
            <person name="Alikhan N.F."/>
            <person name="Baker D."/>
            <person name="Gharbi K."/>
            <person name="Hall N."/>
            <person name="Watson M."/>
            <person name="Adriaenssens E.M."/>
            <person name="Foster-Nyarko E."/>
            <person name="Jarju S."/>
            <person name="Secka A."/>
            <person name="Antonio M."/>
            <person name="Oren A."/>
            <person name="Chaudhuri R.R."/>
            <person name="La Ragione R."/>
            <person name="Hildebrand F."/>
            <person name="Pallen M.J."/>
        </authorList>
    </citation>
    <scope>NUCLEOTIDE SEQUENCE</scope>
    <source>
        <strain evidence="14">687</strain>
    </source>
</reference>
<dbReference type="InterPro" id="IPR000550">
    <property type="entry name" value="Hppk"/>
</dbReference>
<keyword evidence="5 14" id="KW-0808">Transferase</keyword>
<name>A0A9E2KM44_9GAMM</name>
<dbReference type="PANTHER" id="PTHR43071:SF1">
    <property type="entry name" value="2-AMINO-4-HYDROXY-6-HYDROXYMETHYLDIHYDROPTERIDINE PYROPHOSPHOKINASE"/>
    <property type="match status" value="1"/>
</dbReference>
<organism evidence="14 15">
    <name type="scientific">Candidatus Anaerobiospirillum merdipullorum</name>
    <dbReference type="NCBI Taxonomy" id="2838450"/>
    <lineage>
        <taxon>Bacteria</taxon>
        <taxon>Pseudomonadati</taxon>
        <taxon>Pseudomonadota</taxon>
        <taxon>Gammaproteobacteria</taxon>
        <taxon>Aeromonadales</taxon>
        <taxon>Succinivibrionaceae</taxon>
        <taxon>Anaerobiospirillum</taxon>
    </lineage>
</organism>
<dbReference type="Proteomes" id="UP000824150">
    <property type="component" value="Unassembled WGS sequence"/>
</dbReference>
<dbReference type="PROSITE" id="PS00794">
    <property type="entry name" value="HPPK"/>
    <property type="match status" value="1"/>
</dbReference>
<evidence type="ECO:0000313" key="15">
    <source>
        <dbReference type="Proteomes" id="UP000824150"/>
    </source>
</evidence>
<dbReference type="AlphaFoldDB" id="A0A9E2KM44"/>
<dbReference type="SUPFAM" id="SSF55083">
    <property type="entry name" value="6-hydroxymethyl-7,8-dihydropterin pyrophosphokinase, HPPK"/>
    <property type="match status" value="1"/>
</dbReference>
<evidence type="ECO:0000256" key="12">
    <source>
        <dbReference type="ARBA" id="ARBA00033413"/>
    </source>
</evidence>
<evidence type="ECO:0000256" key="7">
    <source>
        <dbReference type="ARBA" id="ARBA00022777"/>
    </source>
</evidence>
<evidence type="ECO:0000313" key="14">
    <source>
        <dbReference type="EMBL" id="MBU3826013.1"/>
    </source>
</evidence>
<proteinExistence type="inferred from homology"/>
<comment type="similarity">
    <text evidence="2">Belongs to the HPPK family.</text>
</comment>
<keyword evidence="8" id="KW-0067">ATP-binding</keyword>
<sequence length="164" mass="17655">MALALISAGSNLGDSQALLTTAVHQLRTLGHVLKVSALYRTKPVGLVEQPDFLNLALSLETTLSPLDLLHGLQGIENAAGRKRIIHWGPRTLDLDLIAYQDLKLASPELSLPHPRATERAFVLVPLNEIVPDFYLTPTLSVKAACARLNAAALAEVVEIGRIAN</sequence>
<dbReference type="Pfam" id="PF01288">
    <property type="entry name" value="HPPK"/>
    <property type="match status" value="1"/>
</dbReference>
<gene>
    <name evidence="14" type="primary">folK</name>
    <name evidence="14" type="ORF">IAA31_00765</name>
</gene>
<evidence type="ECO:0000256" key="5">
    <source>
        <dbReference type="ARBA" id="ARBA00022679"/>
    </source>
</evidence>
<evidence type="ECO:0000256" key="9">
    <source>
        <dbReference type="ARBA" id="ARBA00022909"/>
    </source>
</evidence>
<dbReference type="GO" id="GO:0003848">
    <property type="term" value="F:2-amino-4-hydroxy-6-hydroxymethyldihydropteridine diphosphokinase activity"/>
    <property type="evidence" value="ECO:0007669"/>
    <property type="project" value="UniProtKB-EC"/>
</dbReference>
<evidence type="ECO:0000256" key="10">
    <source>
        <dbReference type="ARBA" id="ARBA00029409"/>
    </source>
</evidence>
<evidence type="ECO:0000256" key="1">
    <source>
        <dbReference type="ARBA" id="ARBA00005051"/>
    </source>
</evidence>
<dbReference type="EC" id="2.7.6.3" evidence="3"/>
<comment type="pathway">
    <text evidence="1">Cofactor biosynthesis; tetrahydrofolate biosynthesis; 2-amino-4-hydroxy-6-hydroxymethyl-7,8-dihydropteridine diphosphate from 7,8-dihydroneopterin triphosphate: step 4/4.</text>
</comment>
<keyword evidence="9" id="KW-0289">Folate biosynthesis</keyword>
<evidence type="ECO:0000256" key="2">
    <source>
        <dbReference type="ARBA" id="ARBA00005810"/>
    </source>
</evidence>
<dbReference type="InterPro" id="IPR035907">
    <property type="entry name" value="Hppk_sf"/>
</dbReference>
<accession>A0A9E2KM44</accession>
<keyword evidence="7" id="KW-0418">Kinase</keyword>
<dbReference type="NCBIfam" id="TIGR01498">
    <property type="entry name" value="folK"/>
    <property type="match status" value="1"/>
</dbReference>
<evidence type="ECO:0000256" key="11">
    <source>
        <dbReference type="ARBA" id="ARBA00029766"/>
    </source>
</evidence>
<evidence type="ECO:0000256" key="8">
    <source>
        <dbReference type="ARBA" id="ARBA00022840"/>
    </source>
</evidence>
<reference evidence="14" key="2">
    <citation type="submission" date="2021-04" db="EMBL/GenBank/DDBJ databases">
        <authorList>
            <person name="Gilroy R."/>
        </authorList>
    </citation>
    <scope>NUCLEOTIDE SEQUENCE</scope>
    <source>
        <strain evidence="14">687</strain>
    </source>
</reference>
<dbReference type="CDD" id="cd00483">
    <property type="entry name" value="HPPK"/>
    <property type="match status" value="1"/>
</dbReference>
<dbReference type="GO" id="GO:0016301">
    <property type="term" value="F:kinase activity"/>
    <property type="evidence" value="ECO:0007669"/>
    <property type="project" value="UniProtKB-KW"/>
</dbReference>
<evidence type="ECO:0000256" key="6">
    <source>
        <dbReference type="ARBA" id="ARBA00022741"/>
    </source>
</evidence>
<evidence type="ECO:0000259" key="13">
    <source>
        <dbReference type="PROSITE" id="PS00794"/>
    </source>
</evidence>
<dbReference type="GO" id="GO:0046656">
    <property type="term" value="P:folic acid biosynthetic process"/>
    <property type="evidence" value="ECO:0007669"/>
    <property type="project" value="UniProtKB-KW"/>
</dbReference>
<comment type="function">
    <text evidence="10">Catalyzes the transfer of pyrophosphate from adenosine triphosphate (ATP) to 6-hydroxymethyl-7,8-dihydropterin, an enzymatic step in folate biosynthesis pathway.</text>
</comment>
<evidence type="ECO:0000256" key="3">
    <source>
        <dbReference type="ARBA" id="ARBA00013253"/>
    </source>
</evidence>
<evidence type="ECO:0000256" key="4">
    <source>
        <dbReference type="ARBA" id="ARBA00016218"/>
    </source>
</evidence>
<dbReference type="GO" id="GO:0005524">
    <property type="term" value="F:ATP binding"/>
    <property type="evidence" value="ECO:0007669"/>
    <property type="project" value="UniProtKB-KW"/>
</dbReference>
<dbReference type="Gene3D" id="3.30.70.560">
    <property type="entry name" value="7,8-Dihydro-6-hydroxymethylpterin-pyrophosphokinase HPPK"/>
    <property type="match status" value="1"/>
</dbReference>
<dbReference type="EMBL" id="JAHLFG010000008">
    <property type="protein sequence ID" value="MBU3826013.1"/>
    <property type="molecule type" value="Genomic_DNA"/>
</dbReference>
<keyword evidence="6" id="KW-0547">Nucleotide-binding</keyword>